<proteinExistence type="predicted"/>
<name>A0A6L2J7G4_TANCI</name>
<feature type="coiled-coil region" evidence="1">
    <location>
        <begin position="278"/>
        <end position="308"/>
    </location>
</feature>
<comment type="caution">
    <text evidence="2">The sequence shown here is derived from an EMBL/GenBank/DDBJ whole genome shotgun (WGS) entry which is preliminary data.</text>
</comment>
<evidence type="ECO:0000313" key="2">
    <source>
        <dbReference type="EMBL" id="GEU32600.1"/>
    </source>
</evidence>
<dbReference type="AlphaFoldDB" id="A0A6L2J7G4"/>
<protein>
    <recommendedName>
        <fullName evidence="3">Reverse transcriptase domain-containing protein</fullName>
    </recommendedName>
</protein>
<organism evidence="2">
    <name type="scientific">Tanacetum cinerariifolium</name>
    <name type="common">Dalmatian daisy</name>
    <name type="synonym">Chrysanthemum cinerariifolium</name>
    <dbReference type="NCBI Taxonomy" id="118510"/>
    <lineage>
        <taxon>Eukaryota</taxon>
        <taxon>Viridiplantae</taxon>
        <taxon>Streptophyta</taxon>
        <taxon>Embryophyta</taxon>
        <taxon>Tracheophyta</taxon>
        <taxon>Spermatophyta</taxon>
        <taxon>Magnoliopsida</taxon>
        <taxon>eudicotyledons</taxon>
        <taxon>Gunneridae</taxon>
        <taxon>Pentapetalae</taxon>
        <taxon>asterids</taxon>
        <taxon>campanulids</taxon>
        <taxon>Asterales</taxon>
        <taxon>Asteraceae</taxon>
        <taxon>Asteroideae</taxon>
        <taxon>Anthemideae</taxon>
        <taxon>Anthemidinae</taxon>
        <taxon>Tanacetum</taxon>
    </lineage>
</organism>
<dbReference type="EMBL" id="BKCJ010000373">
    <property type="protein sequence ID" value="GEU32600.1"/>
    <property type="molecule type" value="Genomic_DNA"/>
</dbReference>
<accession>A0A6L2J7G4</accession>
<evidence type="ECO:0000256" key="1">
    <source>
        <dbReference type="SAM" id="Coils"/>
    </source>
</evidence>
<evidence type="ECO:0008006" key="3">
    <source>
        <dbReference type="Google" id="ProtNLM"/>
    </source>
</evidence>
<sequence length="677" mass="77923">MCINCTYGDGKPVTCCKCKGLLRGGFCLFCDLKDSFTNAYSFNNTSNNFNHLPQPQYENYLCELCGNNSHYGYDCQQQFPLVYEMEPSYNQNYNCNCYPHDSPSFLCCDNCGGSHETFQCQPMNQNIDSSSFDQIQTPQYHVIHHPSQEISEEVFQAKGDLMKSIQTFLEKFNCIPFGEKPKILLQAWDKFFAIQHAQPEDSNKYFQKLLEDLQIINKELAECNRPTFFNNNEDHYVQYKEYLENYSKEIAASSSNQEKEKPPQDFDIRQLITEECCIEVCKKQKQNMENTMLELVEKKQEVKNIMEQPTKRGTHIAKSLQYFRVVNKKSFISLNNTSQISPVHAIIPVLPIEEPEYSLSMGYEHLSTTPETESNEVTKSSAKNLVPIPSEYEVTSDDKSECEVPVKDDSSPVFTTFSNPLFNDNDDFTSSDDESLPDEDVPIEEFKVYSNPLFDDEEINSDKLDPHYFNVESDLIESLLNQDTLIDSSPKFDFLLKEFSGELAHINPILPRIKEADFDLEEEIHFVENLLYDNSSPRPSKELNAEITDTIVESLFPYHIPVKDSNSLMDESDLFLTTDELLPPNIESGCYDSKGDIHFLKELLIDDSIPFLKNDLSDFDHDNPSFPRPPPEPPDVEFFFDSKPNVIAEEISDELNEDECFDPGRFNPIMIKVSHVR</sequence>
<keyword evidence="1" id="KW-0175">Coiled coil</keyword>
<reference evidence="2" key="1">
    <citation type="journal article" date="2019" name="Sci. Rep.">
        <title>Draft genome of Tanacetum cinerariifolium, the natural source of mosquito coil.</title>
        <authorList>
            <person name="Yamashiro T."/>
            <person name="Shiraishi A."/>
            <person name="Satake H."/>
            <person name="Nakayama K."/>
        </authorList>
    </citation>
    <scope>NUCLEOTIDE SEQUENCE</scope>
</reference>
<feature type="non-terminal residue" evidence="2">
    <location>
        <position position="677"/>
    </location>
</feature>
<gene>
    <name evidence="2" type="ORF">Tci_004578</name>
</gene>